<dbReference type="PANTHER" id="PTHR45641:SF19">
    <property type="entry name" value="NEPHROCYSTIN-3"/>
    <property type="match status" value="1"/>
</dbReference>
<dbReference type="OrthoDB" id="5986190at2759"/>
<feature type="compositionally biased region" description="Low complexity" evidence="4">
    <location>
        <begin position="626"/>
        <end position="636"/>
    </location>
</feature>
<dbReference type="Pfam" id="PF13424">
    <property type="entry name" value="TPR_12"/>
    <property type="match status" value="2"/>
</dbReference>
<feature type="coiled-coil region" evidence="3">
    <location>
        <begin position="975"/>
        <end position="1002"/>
    </location>
</feature>
<dbReference type="Proteomes" id="UP000002729">
    <property type="component" value="Unassembled WGS sequence"/>
</dbReference>
<dbReference type="RefSeq" id="XP_009034061.1">
    <property type="nucleotide sequence ID" value="XM_009035813.1"/>
</dbReference>
<evidence type="ECO:0000256" key="4">
    <source>
        <dbReference type="SAM" id="MobiDB-lite"/>
    </source>
</evidence>
<sequence>MRTLVDYAESAPDLDRFARLLDCIGARAYAAKVRSRIDTLQQRDRDRHLWSHEAADYGAALCVSDGGADVGERVRRIEADLASLEGMEIPAKRARLDCLHDLALLHRAARRFDDARAYFSKALDAADACGGPARGVVRTDWAGLLQDRGDDDGALEAYRAALDVYVETFGAGDKLCATPLANLARALANVGDYVAAGAAQESEIPNFKGSDLGHFPLVAAVDRYAACLVIRERVFGPDHGSALAALAALGRARRLAGDAAGAEDCARRGVALRNAGGPSPDATLGFLRLARLLEAKGEAAEALVYFERALAAFEAVLGADHEDVGSVLNDAARCRRDARDYGAATKLLERRAAAADRDRPGDVDGAAPLNNLALALELAGDAAGAEAALRRALARCEAPLGPRHPRVRTLFANLAHVLLSSDAPGVEDALNDLGETLRAAGLYEAAEPVYRRSVAVCEKRRGRDSLEVTPKLNNLALLLQHMGRHGDEAEALSAPALARCLTIHERVFGPDHIDVAAPLNNLAILLQARGRAGKESEIPNFKGSYLGRFPLARGRHSDAEPKIRRSLAVSLALVEARFGADHGHAATLRGNLAALVEDRRAADAARADRDTSDDDSDGSGGGSDGGAAAEAASRAAPTPPNSPSDAAEEVASCAAPTPPNSPSDTEAAAARHPEPPEPASPARRQNPVWGSRPRPSIDTQAVVLESRLREKTLLAAERERDARDAKTAATTLAADVARLEREKAELEIRCKDAELSPKVVKMQKRNEQLGAHVRDLAEALEASTREREDLAARVDGAAAAAAAAAASAASTPAAEAPSDAGAAVAAWAEAELGCAPDDARRLGRRCAEAFGATRGDDLLDGDVFGDLRELEAHGLKAVPAKRLAAKRAARRDADAAAGDIASWLARELGVRAGDAATLGAFLARAGATSGAELLDADLFDDLEALEAHGLRPVPRKKLLRKRRTAANRASFAEDLARAADRCDRAEAHAARLDRDRAALRDRVAAREAAVPAAWHRALAEHRPRARSQVDVDGDREGFDASAGAADYDAFANDTPVRTYDLSNARGGDDDGPMSDAEEASYQDALLGICMDLPMLRGRKAS</sequence>
<dbReference type="InParanoid" id="F0Y0M4"/>
<evidence type="ECO:0000256" key="1">
    <source>
        <dbReference type="ARBA" id="ARBA00022737"/>
    </source>
</evidence>
<dbReference type="InterPro" id="IPR019734">
    <property type="entry name" value="TPR_rpt"/>
</dbReference>
<dbReference type="SMART" id="SM00028">
    <property type="entry name" value="TPR"/>
    <property type="match status" value="5"/>
</dbReference>
<gene>
    <name evidence="5" type="ORF">AURANDRAFT_61592</name>
</gene>
<keyword evidence="2" id="KW-0802">TPR repeat</keyword>
<organism evidence="6">
    <name type="scientific">Aureococcus anophagefferens</name>
    <name type="common">Harmful bloom alga</name>
    <dbReference type="NCBI Taxonomy" id="44056"/>
    <lineage>
        <taxon>Eukaryota</taxon>
        <taxon>Sar</taxon>
        <taxon>Stramenopiles</taxon>
        <taxon>Ochrophyta</taxon>
        <taxon>Pelagophyceae</taxon>
        <taxon>Pelagomonadales</taxon>
        <taxon>Pelagomonadaceae</taxon>
        <taxon>Aureococcus</taxon>
    </lineage>
</organism>
<name>F0Y0M4_AURAN</name>
<keyword evidence="3" id="KW-0175">Coiled coil</keyword>
<dbReference type="PANTHER" id="PTHR45641">
    <property type="entry name" value="TETRATRICOPEPTIDE REPEAT PROTEIN (AFU_ORTHOLOGUE AFUA_6G03870)"/>
    <property type="match status" value="1"/>
</dbReference>
<reference evidence="5 6" key="1">
    <citation type="journal article" date="2011" name="Proc. Natl. Acad. Sci. U.S.A.">
        <title>Niche of harmful alga Aureococcus anophagefferens revealed through ecogenomics.</title>
        <authorList>
            <person name="Gobler C.J."/>
            <person name="Berry D.L."/>
            <person name="Dyhrman S.T."/>
            <person name="Wilhelm S.W."/>
            <person name="Salamov A."/>
            <person name="Lobanov A.V."/>
            <person name="Zhang Y."/>
            <person name="Collier J.L."/>
            <person name="Wurch L.L."/>
            <person name="Kustka A.B."/>
            <person name="Dill B.D."/>
            <person name="Shah M."/>
            <person name="VerBerkmoes N.C."/>
            <person name="Kuo A."/>
            <person name="Terry A."/>
            <person name="Pangilinan J."/>
            <person name="Lindquist E.A."/>
            <person name="Lucas S."/>
            <person name="Paulsen I.T."/>
            <person name="Hattenrath-Lehmann T.K."/>
            <person name="Talmage S.C."/>
            <person name="Walker E.A."/>
            <person name="Koch F."/>
            <person name="Burson A.M."/>
            <person name="Marcoval M.A."/>
            <person name="Tang Y.Z."/>
            <person name="Lecleir G.R."/>
            <person name="Coyne K.J."/>
            <person name="Berg G.M."/>
            <person name="Bertrand E.M."/>
            <person name="Saito M.A."/>
            <person name="Gladyshev V.N."/>
            <person name="Grigoriev I.V."/>
        </authorList>
    </citation>
    <scope>NUCLEOTIDE SEQUENCE [LARGE SCALE GENOMIC DNA]</scope>
    <source>
        <strain evidence="6">CCMP 1984</strain>
    </source>
</reference>
<keyword evidence="1" id="KW-0677">Repeat</keyword>
<evidence type="ECO:0000313" key="6">
    <source>
        <dbReference type="Proteomes" id="UP000002729"/>
    </source>
</evidence>
<dbReference type="AlphaFoldDB" id="F0Y0M4"/>
<dbReference type="eggNOG" id="KOG1840">
    <property type="taxonomic scope" value="Eukaryota"/>
</dbReference>
<feature type="coiled-coil region" evidence="3">
    <location>
        <begin position="722"/>
        <end position="793"/>
    </location>
</feature>
<keyword evidence="6" id="KW-1185">Reference proteome</keyword>
<evidence type="ECO:0000313" key="5">
    <source>
        <dbReference type="EMBL" id="EGB11722.1"/>
    </source>
</evidence>
<dbReference type="Gene3D" id="1.25.40.10">
    <property type="entry name" value="Tetratricopeptide repeat domain"/>
    <property type="match status" value="4"/>
</dbReference>
<dbReference type="EMBL" id="GL833122">
    <property type="protein sequence ID" value="EGB11722.1"/>
    <property type="molecule type" value="Genomic_DNA"/>
</dbReference>
<dbReference type="InterPro" id="IPR011990">
    <property type="entry name" value="TPR-like_helical_dom_sf"/>
</dbReference>
<evidence type="ECO:0000256" key="2">
    <source>
        <dbReference type="ARBA" id="ARBA00022803"/>
    </source>
</evidence>
<proteinExistence type="predicted"/>
<accession>F0Y0M4</accession>
<dbReference type="KEGG" id="aaf:AURANDRAFT_61592"/>
<dbReference type="Pfam" id="PF13374">
    <property type="entry name" value="TPR_10"/>
    <property type="match status" value="4"/>
</dbReference>
<dbReference type="GeneID" id="20223536"/>
<dbReference type="SUPFAM" id="SSF48452">
    <property type="entry name" value="TPR-like"/>
    <property type="match status" value="3"/>
</dbReference>
<evidence type="ECO:0000256" key="3">
    <source>
        <dbReference type="SAM" id="Coils"/>
    </source>
</evidence>
<protein>
    <submittedName>
        <fullName evidence="5">Uncharacterized protein</fullName>
    </submittedName>
</protein>
<feature type="region of interest" description="Disordered" evidence="4">
    <location>
        <begin position="603"/>
        <end position="700"/>
    </location>
</feature>